<reference evidence="1 2" key="1">
    <citation type="submission" date="2024-02" db="EMBL/GenBank/DDBJ databases">
        <title>STSV induces naive adaptation in Sulfolobus.</title>
        <authorList>
            <person name="Xiang X."/>
            <person name="Song M."/>
        </authorList>
    </citation>
    <scope>NUCLEOTIDE SEQUENCE [LARGE SCALE GENOMIC DNA]</scope>
    <source>
        <strain evidence="1 2">RT2</strain>
    </source>
</reference>
<dbReference type="Proteomes" id="UP001432202">
    <property type="component" value="Chromosome"/>
</dbReference>
<protein>
    <submittedName>
        <fullName evidence="1">Uncharacterized protein</fullName>
    </submittedName>
</protein>
<dbReference type="AlphaFoldDB" id="A0AAX4L3U7"/>
<name>A0AAX4L3U7_9CREN</name>
<keyword evidence="2" id="KW-1185">Reference proteome</keyword>
<dbReference type="GeneID" id="89335707"/>
<evidence type="ECO:0000313" key="2">
    <source>
        <dbReference type="Proteomes" id="UP001432202"/>
    </source>
</evidence>
<organism evidence="1 2">
    <name type="scientific">Sulfolobus tengchongensis</name>
    <dbReference type="NCBI Taxonomy" id="207809"/>
    <lineage>
        <taxon>Archaea</taxon>
        <taxon>Thermoproteota</taxon>
        <taxon>Thermoprotei</taxon>
        <taxon>Sulfolobales</taxon>
        <taxon>Sulfolobaceae</taxon>
        <taxon>Sulfolobus</taxon>
    </lineage>
</organism>
<gene>
    <name evidence="1" type="ORF">V6M85_03025</name>
</gene>
<dbReference type="RefSeq" id="WP_338602833.1">
    <property type="nucleotide sequence ID" value="NZ_CP146016.1"/>
</dbReference>
<accession>A0AAX4L3U7</accession>
<dbReference type="EMBL" id="CP146016">
    <property type="protein sequence ID" value="WWQ61071.1"/>
    <property type="molecule type" value="Genomic_DNA"/>
</dbReference>
<proteinExistence type="predicted"/>
<sequence length="319" mass="36114">MQFSLVKLEVKGYITTQMRKIKNYYFSVTDYIPATTLRGAILAEYYYQKGKLDLNFYASPAYPKDTLPAHYFSPATKRKGRCFAEVKGILSQKEKELDSGDIGKALKLEGEGKPKIGTLIRLVNANSECLDMREGVNYYEQYVPESSILMHVAIDKQTASSYHQMLFAYEYKKFGDQMWTLTSSDSEVIDVINKSYIKVGRGKSRAGSLVRVEKVKDITFDEPKGLSYCLSPCIPLLFGKEFFKVKTINGTQLIIGDTSYYSGWFTTDSLSGQKPVFKTIKEGSLIYVESGKDFNKVMPGGLNFILKIDDLKSLLEKLR</sequence>
<evidence type="ECO:0000313" key="1">
    <source>
        <dbReference type="EMBL" id="WWQ61071.1"/>
    </source>
</evidence>